<dbReference type="Pfam" id="PF00172">
    <property type="entry name" value="Zn_clus"/>
    <property type="match status" value="1"/>
</dbReference>
<dbReference type="eggNOG" id="ENOG502QR2H">
    <property type="taxonomic scope" value="Eukaryota"/>
</dbReference>
<comment type="subcellular location">
    <subcellularLocation>
        <location evidence="1">Nucleus</location>
    </subcellularLocation>
</comment>
<evidence type="ECO:0000256" key="3">
    <source>
        <dbReference type="ARBA" id="ARBA00023015"/>
    </source>
</evidence>
<keyword evidence="3" id="KW-0805">Transcription regulation</keyword>
<evidence type="ECO:0000313" key="9">
    <source>
        <dbReference type="EMBL" id="EJT72650.1"/>
    </source>
</evidence>
<gene>
    <name evidence="10" type="primary">20349968</name>
    <name evidence="9" type="ORF">GGTG_09510</name>
</gene>
<dbReference type="RefSeq" id="XP_009225624.1">
    <property type="nucleotide sequence ID" value="XM_009227360.1"/>
</dbReference>
<dbReference type="CDD" id="cd00067">
    <property type="entry name" value="GAL4"/>
    <property type="match status" value="1"/>
</dbReference>
<feature type="region of interest" description="Disordered" evidence="7">
    <location>
        <begin position="841"/>
        <end position="965"/>
    </location>
</feature>
<feature type="compositionally biased region" description="Polar residues" evidence="7">
    <location>
        <begin position="930"/>
        <end position="962"/>
    </location>
</feature>
<keyword evidence="5" id="KW-0804">Transcription</keyword>
<feature type="compositionally biased region" description="Low complexity" evidence="7">
    <location>
        <begin position="850"/>
        <end position="868"/>
    </location>
</feature>
<evidence type="ECO:0000313" key="10">
    <source>
        <dbReference type="EnsemblFungi" id="EJT72650"/>
    </source>
</evidence>
<name>J3P7L8_GAET3</name>
<reference evidence="9" key="2">
    <citation type="submission" date="2010-07" db="EMBL/GenBank/DDBJ databases">
        <authorList>
            <consortium name="The Broad Institute Genome Sequencing Platform"/>
            <consortium name="Broad Institute Genome Sequencing Center for Infectious Disease"/>
            <person name="Ma L.-J."/>
            <person name="Dead R."/>
            <person name="Young S."/>
            <person name="Zeng Q."/>
            <person name="Koehrsen M."/>
            <person name="Alvarado L."/>
            <person name="Berlin A."/>
            <person name="Chapman S.B."/>
            <person name="Chen Z."/>
            <person name="Freedman E."/>
            <person name="Gellesch M."/>
            <person name="Goldberg J."/>
            <person name="Griggs A."/>
            <person name="Gujja S."/>
            <person name="Heilman E.R."/>
            <person name="Heiman D."/>
            <person name="Hepburn T."/>
            <person name="Howarth C."/>
            <person name="Jen D."/>
            <person name="Larson L."/>
            <person name="Mehta T."/>
            <person name="Neiman D."/>
            <person name="Pearson M."/>
            <person name="Roberts A."/>
            <person name="Saif S."/>
            <person name="Shea T."/>
            <person name="Shenoy N."/>
            <person name="Sisk P."/>
            <person name="Stolte C."/>
            <person name="Sykes S."/>
            <person name="Walk T."/>
            <person name="White J."/>
            <person name="Yandava C."/>
            <person name="Haas B."/>
            <person name="Nusbaum C."/>
            <person name="Birren B."/>
        </authorList>
    </citation>
    <scope>NUCLEOTIDE SEQUENCE</scope>
    <source>
        <strain evidence="9">R3-111a-1</strain>
    </source>
</reference>
<dbReference type="OrthoDB" id="39175at2759"/>
<dbReference type="EMBL" id="GL385399">
    <property type="protein sequence ID" value="EJT72650.1"/>
    <property type="molecule type" value="Genomic_DNA"/>
</dbReference>
<dbReference type="EnsemblFungi" id="EJT72650">
    <property type="protein sequence ID" value="EJT72650"/>
    <property type="gene ID" value="GGTG_09510"/>
</dbReference>
<dbReference type="InterPro" id="IPR001138">
    <property type="entry name" value="Zn2Cys6_DnaBD"/>
</dbReference>
<reference evidence="10" key="5">
    <citation type="submission" date="2018-04" db="UniProtKB">
        <authorList>
            <consortium name="EnsemblFungi"/>
        </authorList>
    </citation>
    <scope>IDENTIFICATION</scope>
    <source>
        <strain evidence="10">R3-111a-1</strain>
    </source>
</reference>
<sequence length="1158" mass="125169">MSSSQPQTDVKFSTLELDAEMQLLHQDPVDLHGYLLDDHHDDASPHALMDASHFGDFQFPYTAMNDDSTIVALPPEESASLDVFAPPRHRQSVSSIPPERNGSVVSITAHIPAAYGAGPPGSQRRSSLSSDDGSRDSPGGNGLLLEDPVSDEFGLISNGHGDAAGGQGSKFKEKESDAIPAWSELKTKAGKERKRLPLACIACRRKKIRCSGEKPACKHCLRSRIPCVYKVTARKAAPRTDYMAMLDKRLKRMEERIIKIVPKADHDTISSSIPRAVVKPAIPGTVAAAKSAAKKRGADEAFGPELENWARASTKSALEPGKSSRPATLLIHEAEENKLLQEGAEALPPREIQEHLAEVFFENIYGQAYHILHKPSYMRKLRAGSLPPVLILSVCAVSARFSTHPKLNSNPNFLRGEEWASLARDIVMRRYEWPNITILTCLLILGLHEFGTCHGGRSWALGGQAIRMAFALQLHKDLEYDPNSGSVQLSFIDREIRRRTMWACFLMDRFNSSGTERPTFIKEETLKIQLPIMEKYFQLDIPGPTETLQGDVLHPVSADDGQLSDVKENMGVAAYMVRSIAVWGRIINYLNQGGKELDPHPMWSPEAEYTKLIKQSEDLPASLPEQLRYSKENLKLHDTENMANQFLFLHISIQQNILFMNRFAVSSPGSIPNQDVPKSFITKAGAKAFAAANRMSDLLKDAESHLVAAPFVGYCVFLSSTVHIFGIFSGNPAMEATSKRNLATNVRFLSKMKRFWGMFHFMTENLREQYRTCADAARQGNPANESTASPIFQYGDWFDRYPHGVSQSDFLDPAKYKKKEKGDDAVLEQKPELATVEEFMTKLSPPSNETPTTASNQASATSSSAATARPQPVKRKSMARKGGGGGGGGGGGSVSSRADSSQLEPILTDVPLGAGGPNDRPPQRPHHNPGRSSFSGPIGGQTSAPSFSPLTIPQSANPTSYHALSPISPITMGGFPHHHHHHHHHPGGGPFYSPELLSLSLSHQANGILPQLDRQLVFGAYGGMDPGMGGGRGGQNALDSMWEGMPGRHGPEGGGGGAGPRRGRQPSTAAEAAGGGGGNPTAPDPLYAAFGHHHHHEGASSAWFMPFNMEPPEIGHELGGGMGGLDGLANMFGGGGGGGMTTTPGGGVGMNGLHHNGH</sequence>
<dbReference type="PRINTS" id="PR00755">
    <property type="entry name" value="AFLATOXINBRP"/>
</dbReference>
<organism evidence="9">
    <name type="scientific">Gaeumannomyces tritici (strain R3-111a-1)</name>
    <name type="common">Wheat and barley take-all root rot fungus</name>
    <name type="synonym">Gaeumannomyces graminis var. tritici</name>
    <dbReference type="NCBI Taxonomy" id="644352"/>
    <lineage>
        <taxon>Eukaryota</taxon>
        <taxon>Fungi</taxon>
        <taxon>Dikarya</taxon>
        <taxon>Ascomycota</taxon>
        <taxon>Pezizomycotina</taxon>
        <taxon>Sordariomycetes</taxon>
        <taxon>Sordariomycetidae</taxon>
        <taxon>Magnaporthales</taxon>
        <taxon>Magnaporthaceae</taxon>
        <taxon>Gaeumannomyces</taxon>
    </lineage>
</organism>
<dbReference type="InterPro" id="IPR036864">
    <property type="entry name" value="Zn2-C6_fun-type_DNA-bd_sf"/>
</dbReference>
<dbReference type="Gene3D" id="4.10.240.10">
    <property type="entry name" value="Zn(2)-C6 fungal-type DNA-binding domain"/>
    <property type="match status" value="1"/>
</dbReference>
<keyword evidence="11" id="KW-1185">Reference proteome</keyword>
<dbReference type="HOGENOM" id="CLU_009768_0_0_1"/>
<dbReference type="PANTHER" id="PTHR47338:SF27">
    <property type="entry name" value="ZN(II)2CYS6 TRANSCRIPTION FACTOR (EUROFUNG)"/>
    <property type="match status" value="1"/>
</dbReference>
<proteinExistence type="predicted"/>
<feature type="compositionally biased region" description="Gly residues" evidence="7">
    <location>
        <begin position="881"/>
        <end position="893"/>
    </location>
</feature>
<dbReference type="VEuPathDB" id="FungiDB:GGTG_09510"/>
<dbReference type="InterPro" id="IPR007219">
    <property type="entry name" value="XnlR_reg_dom"/>
</dbReference>
<evidence type="ECO:0000313" key="11">
    <source>
        <dbReference type="Proteomes" id="UP000006039"/>
    </source>
</evidence>
<dbReference type="CDD" id="cd12148">
    <property type="entry name" value="fungal_TF_MHR"/>
    <property type="match status" value="1"/>
</dbReference>
<reference evidence="9" key="3">
    <citation type="submission" date="2010-09" db="EMBL/GenBank/DDBJ databases">
        <title>Annotation of Gaeumannomyces graminis var. tritici R3-111a-1.</title>
        <authorList>
            <consortium name="The Broad Institute Genome Sequencing Platform"/>
            <person name="Ma L.-J."/>
            <person name="Dead R."/>
            <person name="Young S.K."/>
            <person name="Zeng Q."/>
            <person name="Gargeya S."/>
            <person name="Fitzgerald M."/>
            <person name="Haas B."/>
            <person name="Abouelleil A."/>
            <person name="Alvarado L."/>
            <person name="Arachchi H.M."/>
            <person name="Berlin A."/>
            <person name="Brown A."/>
            <person name="Chapman S.B."/>
            <person name="Chen Z."/>
            <person name="Dunbar C."/>
            <person name="Freedman E."/>
            <person name="Gearin G."/>
            <person name="Gellesch M."/>
            <person name="Goldberg J."/>
            <person name="Griggs A."/>
            <person name="Gujja S."/>
            <person name="Heiman D."/>
            <person name="Howarth C."/>
            <person name="Larson L."/>
            <person name="Lui A."/>
            <person name="MacDonald P.J.P."/>
            <person name="Mehta T."/>
            <person name="Montmayeur A."/>
            <person name="Murphy C."/>
            <person name="Neiman D."/>
            <person name="Pearson M."/>
            <person name="Priest M."/>
            <person name="Roberts A."/>
            <person name="Saif S."/>
            <person name="Shea T."/>
            <person name="Shenoy N."/>
            <person name="Sisk P."/>
            <person name="Stolte C."/>
            <person name="Sykes S."/>
            <person name="Yandava C."/>
            <person name="Wortman J."/>
            <person name="Nusbaum C."/>
            <person name="Birren B."/>
        </authorList>
    </citation>
    <scope>NUCLEOTIDE SEQUENCE</scope>
    <source>
        <strain evidence="9">R3-111a-1</strain>
    </source>
</reference>
<dbReference type="InterPro" id="IPR050815">
    <property type="entry name" value="TF_fung"/>
</dbReference>
<feature type="region of interest" description="Disordered" evidence="7">
    <location>
        <begin position="113"/>
        <end position="175"/>
    </location>
</feature>
<feature type="compositionally biased region" description="Low complexity" evidence="7">
    <location>
        <begin position="120"/>
        <end position="131"/>
    </location>
</feature>
<dbReference type="SMART" id="SM00906">
    <property type="entry name" value="Fungal_trans"/>
    <property type="match status" value="1"/>
</dbReference>
<evidence type="ECO:0000256" key="1">
    <source>
        <dbReference type="ARBA" id="ARBA00004123"/>
    </source>
</evidence>
<dbReference type="PROSITE" id="PS50048">
    <property type="entry name" value="ZN2_CY6_FUNGAL_2"/>
    <property type="match status" value="1"/>
</dbReference>
<evidence type="ECO:0000256" key="7">
    <source>
        <dbReference type="SAM" id="MobiDB-lite"/>
    </source>
</evidence>
<feature type="domain" description="Zn(2)-C6 fungal-type" evidence="8">
    <location>
        <begin position="199"/>
        <end position="229"/>
    </location>
</feature>
<dbReference type="PROSITE" id="PS00463">
    <property type="entry name" value="ZN2_CY6_FUNGAL_1"/>
    <property type="match status" value="1"/>
</dbReference>
<dbReference type="GO" id="GO:0008270">
    <property type="term" value="F:zinc ion binding"/>
    <property type="evidence" value="ECO:0007669"/>
    <property type="project" value="InterPro"/>
</dbReference>
<dbReference type="PANTHER" id="PTHR47338">
    <property type="entry name" value="ZN(II)2CYS6 TRANSCRIPTION FACTOR (EUROFUNG)-RELATED"/>
    <property type="match status" value="1"/>
</dbReference>
<dbReference type="Proteomes" id="UP000006039">
    <property type="component" value="Unassembled WGS sequence"/>
</dbReference>
<dbReference type="GO" id="GO:0000981">
    <property type="term" value="F:DNA-binding transcription factor activity, RNA polymerase II-specific"/>
    <property type="evidence" value="ECO:0007669"/>
    <property type="project" value="InterPro"/>
</dbReference>
<accession>J3P7L8</accession>
<keyword evidence="6" id="KW-0539">Nucleus</keyword>
<protein>
    <submittedName>
        <fullName evidence="9">Zinc finger transcription factor 1</fullName>
    </submittedName>
</protein>
<reference evidence="11" key="1">
    <citation type="submission" date="2010-07" db="EMBL/GenBank/DDBJ databases">
        <title>The genome sequence of Gaeumannomyces graminis var. tritici strain R3-111a-1.</title>
        <authorList>
            <consortium name="The Broad Institute Genome Sequencing Platform"/>
            <person name="Ma L.-J."/>
            <person name="Dead R."/>
            <person name="Young S."/>
            <person name="Zeng Q."/>
            <person name="Koehrsen M."/>
            <person name="Alvarado L."/>
            <person name="Berlin A."/>
            <person name="Chapman S.B."/>
            <person name="Chen Z."/>
            <person name="Freedman E."/>
            <person name="Gellesch M."/>
            <person name="Goldberg J."/>
            <person name="Griggs A."/>
            <person name="Gujja S."/>
            <person name="Heilman E.R."/>
            <person name="Heiman D."/>
            <person name="Hepburn T."/>
            <person name="Howarth C."/>
            <person name="Jen D."/>
            <person name="Larson L."/>
            <person name="Mehta T."/>
            <person name="Neiman D."/>
            <person name="Pearson M."/>
            <person name="Roberts A."/>
            <person name="Saif S."/>
            <person name="Shea T."/>
            <person name="Shenoy N."/>
            <person name="Sisk P."/>
            <person name="Stolte C."/>
            <person name="Sykes S."/>
            <person name="Walk T."/>
            <person name="White J."/>
            <person name="Yandava C."/>
            <person name="Haas B."/>
            <person name="Nusbaum C."/>
            <person name="Birren B."/>
        </authorList>
    </citation>
    <scope>NUCLEOTIDE SEQUENCE [LARGE SCALE GENOMIC DNA]</scope>
    <source>
        <strain evidence="11">R3-111a-1</strain>
    </source>
</reference>
<evidence type="ECO:0000256" key="5">
    <source>
        <dbReference type="ARBA" id="ARBA00023163"/>
    </source>
</evidence>
<evidence type="ECO:0000259" key="8">
    <source>
        <dbReference type="PROSITE" id="PS50048"/>
    </source>
</evidence>
<dbReference type="GeneID" id="20349968"/>
<dbReference type="GO" id="GO:0003677">
    <property type="term" value="F:DNA binding"/>
    <property type="evidence" value="ECO:0007669"/>
    <property type="project" value="InterPro"/>
</dbReference>
<dbReference type="AlphaFoldDB" id="J3P7L8"/>
<keyword evidence="2" id="KW-0479">Metal-binding</keyword>
<dbReference type="Pfam" id="PF04082">
    <property type="entry name" value="Fungal_trans"/>
    <property type="match status" value="1"/>
</dbReference>
<dbReference type="SUPFAM" id="SSF57701">
    <property type="entry name" value="Zn2/Cys6 DNA-binding domain"/>
    <property type="match status" value="1"/>
</dbReference>
<dbReference type="GO" id="GO:0006351">
    <property type="term" value="P:DNA-templated transcription"/>
    <property type="evidence" value="ECO:0007669"/>
    <property type="project" value="InterPro"/>
</dbReference>
<dbReference type="GO" id="GO:0005634">
    <property type="term" value="C:nucleus"/>
    <property type="evidence" value="ECO:0007669"/>
    <property type="project" value="UniProtKB-SubCell"/>
</dbReference>
<reference evidence="10" key="4">
    <citation type="journal article" date="2015" name="G3 (Bethesda)">
        <title>Genome sequences of three phytopathogenic species of the Magnaporthaceae family of fungi.</title>
        <authorList>
            <person name="Okagaki L.H."/>
            <person name="Nunes C.C."/>
            <person name="Sailsbery J."/>
            <person name="Clay B."/>
            <person name="Brown D."/>
            <person name="John T."/>
            <person name="Oh Y."/>
            <person name="Young N."/>
            <person name="Fitzgerald M."/>
            <person name="Haas B.J."/>
            <person name="Zeng Q."/>
            <person name="Young S."/>
            <person name="Adiconis X."/>
            <person name="Fan L."/>
            <person name="Levin J.Z."/>
            <person name="Mitchell T.K."/>
            <person name="Okubara P.A."/>
            <person name="Farman M.L."/>
            <person name="Kohn L.M."/>
            <person name="Birren B."/>
            <person name="Ma L.-J."/>
            <person name="Dean R.A."/>
        </authorList>
    </citation>
    <scope>NUCLEOTIDE SEQUENCE</scope>
    <source>
        <strain evidence="10">R3-111a-1</strain>
    </source>
</reference>
<evidence type="ECO:0000256" key="2">
    <source>
        <dbReference type="ARBA" id="ARBA00022723"/>
    </source>
</evidence>
<feature type="region of interest" description="Disordered" evidence="7">
    <location>
        <begin position="1042"/>
        <end position="1089"/>
    </location>
</feature>
<evidence type="ECO:0000256" key="4">
    <source>
        <dbReference type="ARBA" id="ARBA00023026"/>
    </source>
</evidence>
<dbReference type="SMART" id="SM00066">
    <property type="entry name" value="GAL4"/>
    <property type="match status" value="1"/>
</dbReference>
<dbReference type="STRING" id="644352.J3P7L8"/>
<feature type="compositionally biased region" description="Polar residues" evidence="7">
    <location>
        <begin position="894"/>
        <end position="903"/>
    </location>
</feature>
<evidence type="ECO:0000256" key="6">
    <source>
        <dbReference type="ARBA" id="ARBA00023242"/>
    </source>
</evidence>
<keyword evidence="4" id="KW-0843">Virulence</keyword>